<evidence type="ECO:0000259" key="13">
    <source>
        <dbReference type="Pfam" id="PF01930"/>
    </source>
</evidence>
<evidence type="ECO:0000256" key="11">
    <source>
        <dbReference type="ARBA" id="ARBA00023211"/>
    </source>
</evidence>
<evidence type="ECO:0000256" key="4">
    <source>
        <dbReference type="ARBA" id="ARBA00022722"/>
    </source>
</evidence>
<keyword evidence="5 12" id="KW-0479">Metal-binding</keyword>
<keyword evidence="10 12" id="KW-0051">Antiviral defense</keyword>
<comment type="cofactor">
    <cofactor evidence="12">
        <name>iron-sulfur cluster</name>
        <dbReference type="ChEBI" id="CHEBI:30408"/>
    </cofactor>
</comment>
<evidence type="ECO:0000313" key="16">
    <source>
        <dbReference type="EMBL" id="SMH32798.1"/>
    </source>
</evidence>
<dbReference type="EMBL" id="JWTK01000002">
    <property type="protein sequence ID" value="OJH49927.1"/>
    <property type="molecule type" value="Genomic_DNA"/>
</dbReference>
<evidence type="ECO:0000313" key="15">
    <source>
        <dbReference type="EMBL" id="RNI13267.1"/>
    </source>
</evidence>
<name>A0A1L9C627_9EURY</name>
<dbReference type="InterPro" id="IPR051827">
    <property type="entry name" value="Cas4_exonuclease"/>
</dbReference>
<dbReference type="AlphaFoldDB" id="A0A1L9C627"/>
<dbReference type="Proteomes" id="UP000193969">
    <property type="component" value="Unassembled WGS sequence"/>
</dbReference>
<comment type="function">
    <text evidence="12">CRISPR (clustered regularly interspaced short palindromic repeat) is an adaptive immune system that provides protection against mobile genetic elements (viruses, transposable elements and conjugative plasmids). CRISPR clusters contain sequences complementary to antecedent mobile elements and target invading nucleic acids. CRISPR clusters are transcribed and processed into CRISPR RNA (crRNA).</text>
</comment>
<evidence type="ECO:0000313" key="14">
    <source>
        <dbReference type="EMBL" id="OJH49927.1"/>
    </source>
</evidence>
<organism evidence="14 17">
    <name type="scientific">Methanohalophilus portucalensis FDF-1</name>
    <dbReference type="NCBI Taxonomy" id="523843"/>
    <lineage>
        <taxon>Archaea</taxon>
        <taxon>Methanobacteriati</taxon>
        <taxon>Methanobacteriota</taxon>
        <taxon>Stenosarchaea group</taxon>
        <taxon>Methanomicrobia</taxon>
        <taxon>Methanosarcinales</taxon>
        <taxon>Methanosarcinaceae</taxon>
        <taxon>Methanohalophilus</taxon>
    </lineage>
</organism>
<evidence type="ECO:0000256" key="8">
    <source>
        <dbReference type="ARBA" id="ARBA00023004"/>
    </source>
</evidence>
<reference evidence="14 17" key="1">
    <citation type="submission" date="2014-12" db="EMBL/GenBank/DDBJ databases">
        <title>The genome sequence of Methanohalophilus portucalensis strain FDF1.</title>
        <authorList>
            <person name="Lai M.-C."/>
            <person name="Lai S.-J."/>
        </authorList>
    </citation>
    <scope>NUCLEOTIDE SEQUENCE [LARGE SCALE GENOMIC DNA]</scope>
    <source>
        <strain evidence="14 17">FDF-1</strain>
    </source>
</reference>
<evidence type="ECO:0000256" key="6">
    <source>
        <dbReference type="ARBA" id="ARBA00022801"/>
    </source>
</evidence>
<evidence type="ECO:0000256" key="3">
    <source>
        <dbReference type="ARBA" id="ARBA00020049"/>
    </source>
</evidence>
<dbReference type="PANTHER" id="PTHR36531">
    <property type="entry name" value="CRISPR-ASSOCIATED EXONUCLEASE CAS4"/>
    <property type="match status" value="1"/>
</dbReference>
<dbReference type="EMBL" id="FXBN01000001">
    <property type="protein sequence ID" value="SMH32798.1"/>
    <property type="molecule type" value="Genomic_DNA"/>
</dbReference>
<dbReference type="EMBL" id="RJJH01000001">
    <property type="protein sequence ID" value="RNI13267.1"/>
    <property type="molecule type" value="Genomic_DNA"/>
</dbReference>
<dbReference type="Pfam" id="PF01930">
    <property type="entry name" value="Cas_Cas4"/>
    <property type="match status" value="1"/>
</dbReference>
<dbReference type="Proteomes" id="UP000185713">
    <property type="component" value="Unassembled WGS sequence"/>
</dbReference>
<dbReference type="RefSeq" id="WP_072359085.1">
    <property type="nucleotide sequence ID" value="NZ_FXBN01000001.1"/>
</dbReference>
<feature type="domain" description="DUF83" evidence="13">
    <location>
        <begin position="10"/>
        <end position="196"/>
    </location>
</feature>
<keyword evidence="11 12" id="KW-0464">Manganese</keyword>
<dbReference type="GO" id="GO:0051607">
    <property type="term" value="P:defense response to virus"/>
    <property type="evidence" value="ECO:0007669"/>
    <property type="project" value="UniProtKB-KW"/>
</dbReference>
<keyword evidence="9 12" id="KW-0411">Iron-sulfur</keyword>
<dbReference type="OrthoDB" id="26676at2157"/>
<dbReference type="NCBIfam" id="TIGR00372">
    <property type="entry name" value="cas4"/>
    <property type="match status" value="1"/>
</dbReference>
<dbReference type="Proteomes" id="UP000278252">
    <property type="component" value="Unassembled WGS sequence"/>
</dbReference>
<dbReference type="GO" id="GO:0051536">
    <property type="term" value="F:iron-sulfur cluster binding"/>
    <property type="evidence" value="ECO:0007669"/>
    <property type="project" value="UniProtKB-KW"/>
</dbReference>
<keyword evidence="4 12" id="KW-0540">Nuclease</keyword>
<keyword evidence="8 12" id="KW-0408">Iron</keyword>
<protein>
    <recommendedName>
        <fullName evidence="3 12">CRISPR-associated exonuclease Cas4</fullName>
        <ecNumber evidence="2 12">3.1.12.1</ecNumber>
    </recommendedName>
</protein>
<dbReference type="EC" id="3.1.12.1" evidence="2 12"/>
<dbReference type="GO" id="GO:0046872">
    <property type="term" value="F:metal ion binding"/>
    <property type="evidence" value="ECO:0007669"/>
    <property type="project" value="UniProtKB-KW"/>
</dbReference>
<evidence type="ECO:0000256" key="9">
    <source>
        <dbReference type="ARBA" id="ARBA00023014"/>
    </source>
</evidence>
<keyword evidence="18" id="KW-1185">Reference proteome</keyword>
<comment type="similarity">
    <text evidence="1 12">Belongs to the CRISPR-associated exonuclease Cas4 family.</text>
</comment>
<evidence type="ECO:0000313" key="17">
    <source>
        <dbReference type="Proteomes" id="UP000185713"/>
    </source>
</evidence>
<dbReference type="STRING" id="523843.SAMN06264941_0631"/>
<dbReference type="PANTHER" id="PTHR36531:SF2">
    <property type="entry name" value="CRISPR-ASSOCIATED EXONUCLEASE CAS4"/>
    <property type="match status" value="1"/>
</dbReference>
<evidence type="ECO:0000256" key="12">
    <source>
        <dbReference type="RuleBase" id="RU365022"/>
    </source>
</evidence>
<accession>A0A1L9C627</accession>
<sequence>MRDSSVLITISDVIEYLFCPRFIYFIYCLDIPQHEEKRFKVLKGRDVHEIRRLTNTSYLRKKLGCISKERNVFVASKENHIKGIVDEVLFLEDGTAAPLEYKFAEYKDKVYMTYKYQLYLQALMISENYDVEVNRAYICYTRSNNMVKSIKIEPEDVDEAIKIAKKTIDIIEKGVYPKATKYKSKCIDCCYRNICV</sequence>
<proteinExistence type="inferred from homology"/>
<evidence type="ECO:0000313" key="19">
    <source>
        <dbReference type="Proteomes" id="UP000278252"/>
    </source>
</evidence>
<dbReference type="InterPro" id="IPR013343">
    <property type="entry name" value="CRISPR-assoc_prot_Cas4"/>
</dbReference>
<evidence type="ECO:0000313" key="18">
    <source>
        <dbReference type="Proteomes" id="UP000193969"/>
    </source>
</evidence>
<keyword evidence="7 12" id="KW-0269">Exonuclease</keyword>
<comment type="cofactor">
    <cofactor evidence="12">
        <name>Mg(2+)</name>
        <dbReference type="ChEBI" id="CHEBI:18420"/>
    </cofactor>
    <cofactor evidence="12">
        <name>Mn(2+)</name>
        <dbReference type="ChEBI" id="CHEBI:29035"/>
    </cofactor>
    <text evidence="12">Mg(2+) or Mn(2+) required for ssDNA cleavage activity.</text>
</comment>
<evidence type="ECO:0000256" key="1">
    <source>
        <dbReference type="ARBA" id="ARBA00009189"/>
    </source>
</evidence>
<dbReference type="InterPro" id="IPR022765">
    <property type="entry name" value="Dna2/Cas4_DUF83"/>
</dbReference>
<reference evidence="18" key="2">
    <citation type="submission" date="2017-04" db="EMBL/GenBank/DDBJ databases">
        <authorList>
            <person name="Varghese N."/>
            <person name="Submissions S."/>
        </authorList>
    </citation>
    <scope>NUCLEOTIDE SEQUENCE [LARGE SCALE GENOMIC DNA]</scope>
    <source>
        <strain evidence="18">FDF-1</strain>
    </source>
</reference>
<evidence type="ECO:0000256" key="7">
    <source>
        <dbReference type="ARBA" id="ARBA00022839"/>
    </source>
</evidence>
<reference evidence="15 19" key="4">
    <citation type="submission" date="2018-10" db="EMBL/GenBank/DDBJ databases">
        <title>Cultivation of a novel Methanohalophilus strain from Kebrit Deep of the Red Sea and a genomic comparison of members of the genus Methanohalophilus.</title>
        <authorList>
            <person name="Guan Y."/>
            <person name="Ngugi D.K."/>
            <person name="Stingl U."/>
        </authorList>
    </citation>
    <scope>NUCLEOTIDE SEQUENCE [LARGE SCALE GENOMIC DNA]</scope>
    <source>
        <strain evidence="15 19">DSM 7471</strain>
    </source>
</reference>
<keyword evidence="6 12" id="KW-0378">Hydrolase</keyword>
<dbReference type="GO" id="GO:0004527">
    <property type="term" value="F:exonuclease activity"/>
    <property type="evidence" value="ECO:0007669"/>
    <property type="project" value="UniProtKB-KW"/>
</dbReference>
<reference evidence="16" key="3">
    <citation type="submission" date="2017-04" db="EMBL/GenBank/DDBJ databases">
        <authorList>
            <person name="Afonso C.L."/>
            <person name="Miller P.J."/>
            <person name="Scott M.A."/>
            <person name="Spackman E."/>
            <person name="Goraichik I."/>
            <person name="Dimitrov K.M."/>
            <person name="Suarez D.L."/>
            <person name="Swayne D.E."/>
        </authorList>
    </citation>
    <scope>NUCLEOTIDE SEQUENCE [LARGE SCALE GENOMIC DNA]</scope>
    <source>
        <strain evidence="16">FDF-1</strain>
    </source>
</reference>
<evidence type="ECO:0000256" key="5">
    <source>
        <dbReference type="ARBA" id="ARBA00022723"/>
    </source>
</evidence>
<evidence type="ECO:0000256" key="2">
    <source>
        <dbReference type="ARBA" id="ARBA00012768"/>
    </source>
</evidence>
<dbReference type="Gene3D" id="3.90.320.10">
    <property type="match status" value="1"/>
</dbReference>
<gene>
    <name evidence="15" type="primary">cas4</name>
    <name evidence="15" type="ORF">EFE41_01410</name>
    <name evidence="14" type="ORF">MPF_0720</name>
    <name evidence="16" type="ORF">SAMN06264941_0631</name>
</gene>
<dbReference type="InterPro" id="IPR011604">
    <property type="entry name" value="PDDEXK-like_dom_sf"/>
</dbReference>
<dbReference type="CDD" id="cd09637">
    <property type="entry name" value="Cas4_I-A_I-B_I-C_I-D_II-B"/>
    <property type="match status" value="1"/>
</dbReference>
<evidence type="ECO:0000256" key="10">
    <source>
        <dbReference type="ARBA" id="ARBA00023118"/>
    </source>
</evidence>